<evidence type="ECO:0000256" key="1">
    <source>
        <dbReference type="ARBA" id="ARBA00010790"/>
    </source>
</evidence>
<dbReference type="PANTHER" id="PTHR11552:SF188">
    <property type="entry name" value="NEITHER INACTIVATION NOR AFTERPOTENTIAL PROTEIN G"/>
    <property type="match status" value="1"/>
</dbReference>
<dbReference type="InterPro" id="IPR000172">
    <property type="entry name" value="GMC_OxRdtase_N"/>
</dbReference>
<dbReference type="Pfam" id="PF00732">
    <property type="entry name" value="GMC_oxred_N"/>
    <property type="match status" value="1"/>
</dbReference>
<dbReference type="GO" id="GO:0050660">
    <property type="term" value="F:flavin adenine dinucleotide binding"/>
    <property type="evidence" value="ECO:0007669"/>
    <property type="project" value="InterPro"/>
</dbReference>
<organism evidence="5 6">
    <name type="scientific">Opisthorchis felineus</name>
    <dbReference type="NCBI Taxonomy" id="147828"/>
    <lineage>
        <taxon>Eukaryota</taxon>
        <taxon>Metazoa</taxon>
        <taxon>Spiralia</taxon>
        <taxon>Lophotrochozoa</taxon>
        <taxon>Platyhelminthes</taxon>
        <taxon>Trematoda</taxon>
        <taxon>Digenea</taxon>
        <taxon>Opisthorchiida</taxon>
        <taxon>Opisthorchiata</taxon>
        <taxon>Opisthorchiidae</taxon>
        <taxon>Opisthorchis</taxon>
    </lineage>
</organism>
<dbReference type="Gene3D" id="3.30.560.10">
    <property type="entry name" value="Glucose Oxidase, domain 3"/>
    <property type="match status" value="2"/>
</dbReference>
<dbReference type="AlphaFoldDB" id="A0A4S2MDY6"/>
<feature type="domain" description="Glucose-methanol-choline oxidoreductase N-terminal" evidence="4">
    <location>
        <begin position="352"/>
        <end position="366"/>
    </location>
</feature>
<feature type="binding site" evidence="2">
    <location>
        <position position="303"/>
    </location>
    <ligand>
        <name>FAD</name>
        <dbReference type="ChEBI" id="CHEBI:57692"/>
    </ligand>
</feature>
<dbReference type="PIRSF" id="PIRSF000137">
    <property type="entry name" value="Alcohol_oxidase"/>
    <property type="match status" value="1"/>
</dbReference>
<evidence type="ECO:0000313" key="6">
    <source>
        <dbReference type="Proteomes" id="UP000308267"/>
    </source>
</evidence>
<dbReference type="SUPFAM" id="SSF51905">
    <property type="entry name" value="FAD/NAD(P)-binding domain"/>
    <property type="match status" value="1"/>
</dbReference>
<dbReference type="PANTHER" id="PTHR11552">
    <property type="entry name" value="GLUCOSE-METHANOL-CHOLINE GMC OXIDOREDUCTASE"/>
    <property type="match status" value="1"/>
</dbReference>
<proteinExistence type="inferred from homology"/>
<comment type="caution">
    <text evidence="5">The sequence shown here is derived from an EMBL/GenBank/DDBJ whole genome shotgun (WGS) entry which is preliminary data.</text>
</comment>
<dbReference type="Gene3D" id="3.50.50.60">
    <property type="entry name" value="FAD/NAD(P)-binding domain"/>
    <property type="match status" value="3"/>
</dbReference>
<sequence>MSGFRRRMLIVFCFTGLLTCFFYRFCCDNESHPSRLISEVLHNNYDYIIVGAGSAGSVVARKLIDGFKQEASNRKLCYRLPESSHHCPQKIPYTMRPRKQQAQSLNLCTSFKPRILIVEAGPQLSWFQRKLSDIPLTGSLLFGMGVDRVYQTLLQTAASRQLKKQELLLPTGRMVGGTAMLNAMLFSFGHPEDETFRLFNQWNPRFFSELFQEPGHAVTECHFTPAPNYRHHLNEKFHVALSEVFKSLGLPVRDSPDGWVKEGLQTPLVFVQKYQRWSSYTSCLEPLLKHKDAQITILPETLVEKVLFDPYKPGFVKGVIVVHKSAKFPIWLSNASEVNPMHPIPEVILSAGTFESPAILLRSGIGMESKPQTTDYVTPNNITSLPVGSNFHDHPMIGLVCTFQKPVAINTKVVTPLEMLRYFWSGKSAASQAGAITSIAYLRTSLQRIQNSSKPDIQFTFIAAAVFEQEIFQKLGHFTQDTWQKFLPPRGHDMKNTVIVLVTLLQPYSRGRVTLHQTSPQPFPSIRVDPAYLTAPQDLDRLVEGVSWLYSVLTNHDVLVSAIDLPSAQPPLLNSPQSLGQLGELGLTFHLPQYTNCPPLPPHDSTKQSPSSRTKWKLFFTCLVQSVTMSNYHYVGTCPATNNSNAVVSDKLLVLGTKNLRVADASVIPVVPTSNPVTYVMAAGNHAAQSILQRYWDQIEHDGLELHG</sequence>
<evidence type="ECO:0000256" key="3">
    <source>
        <dbReference type="SAM" id="SignalP"/>
    </source>
</evidence>
<comment type="cofactor">
    <cofactor evidence="2">
        <name>FAD</name>
        <dbReference type="ChEBI" id="CHEBI:57692"/>
    </cofactor>
</comment>
<reference evidence="5 6" key="1">
    <citation type="journal article" date="2019" name="BMC Genomics">
        <title>New insights from Opisthorchis felineus genome: update on genomics of the epidemiologically important liver flukes.</title>
        <authorList>
            <person name="Ershov N.I."/>
            <person name="Mordvinov V.A."/>
            <person name="Prokhortchouk E.B."/>
            <person name="Pakharukova M.Y."/>
            <person name="Gunbin K.V."/>
            <person name="Ustyantsev K."/>
            <person name="Genaev M.A."/>
            <person name="Blinov A.G."/>
            <person name="Mazur A."/>
            <person name="Boulygina E."/>
            <person name="Tsygankova S."/>
            <person name="Khrameeva E."/>
            <person name="Chekanov N."/>
            <person name="Fan G."/>
            <person name="Xiao A."/>
            <person name="Zhang H."/>
            <person name="Xu X."/>
            <person name="Yang H."/>
            <person name="Solovyev V."/>
            <person name="Lee S.M."/>
            <person name="Liu X."/>
            <person name="Afonnikov D.A."/>
            <person name="Skryabin K.G."/>
        </authorList>
    </citation>
    <scope>NUCLEOTIDE SEQUENCE [LARGE SCALE GENOMIC DNA]</scope>
    <source>
        <strain evidence="5">AK-0245</strain>
        <tissue evidence="5">Whole organism</tissue>
    </source>
</reference>
<dbReference type="STRING" id="147828.A0A4S2MDY6"/>
<comment type="similarity">
    <text evidence="1">Belongs to the GMC oxidoreductase family.</text>
</comment>
<keyword evidence="2" id="KW-0274">FAD</keyword>
<keyword evidence="3" id="KW-0732">Signal</keyword>
<dbReference type="InterPro" id="IPR036188">
    <property type="entry name" value="FAD/NAD-bd_sf"/>
</dbReference>
<dbReference type="OrthoDB" id="269227at2759"/>
<keyword evidence="6" id="KW-1185">Reference proteome</keyword>
<dbReference type="Proteomes" id="UP000308267">
    <property type="component" value="Unassembled WGS sequence"/>
</dbReference>
<feature type="chain" id="PRO_5020705961" description="Glucose-methanol-choline oxidoreductase N-terminal domain-containing protein" evidence="3">
    <location>
        <begin position="21"/>
        <end position="708"/>
    </location>
</feature>
<accession>A0A4S2MDY6</accession>
<protein>
    <recommendedName>
        <fullName evidence="4">Glucose-methanol-choline oxidoreductase N-terminal domain-containing protein</fullName>
    </recommendedName>
</protein>
<feature type="signal peptide" evidence="3">
    <location>
        <begin position="1"/>
        <end position="20"/>
    </location>
</feature>
<name>A0A4S2MDY6_OPIFE</name>
<evidence type="ECO:0000256" key="2">
    <source>
        <dbReference type="PIRSR" id="PIRSR000137-2"/>
    </source>
</evidence>
<gene>
    <name evidence="5" type="ORF">CRM22_002110</name>
</gene>
<dbReference type="PROSITE" id="PS00624">
    <property type="entry name" value="GMC_OXRED_2"/>
    <property type="match status" value="1"/>
</dbReference>
<evidence type="ECO:0000259" key="4">
    <source>
        <dbReference type="PROSITE" id="PS00624"/>
    </source>
</evidence>
<keyword evidence="2" id="KW-0285">Flavoprotein</keyword>
<dbReference type="GO" id="GO:0016614">
    <property type="term" value="F:oxidoreductase activity, acting on CH-OH group of donors"/>
    <property type="evidence" value="ECO:0007669"/>
    <property type="project" value="InterPro"/>
</dbReference>
<dbReference type="InterPro" id="IPR007867">
    <property type="entry name" value="GMC_OxRtase_C"/>
</dbReference>
<dbReference type="InterPro" id="IPR012132">
    <property type="entry name" value="GMC_OxRdtase"/>
</dbReference>
<dbReference type="EMBL" id="SJOL01003739">
    <property type="protein sequence ID" value="TGZ72397.1"/>
    <property type="molecule type" value="Genomic_DNA"/>
</dbReference>
<evidence type="ECO:0000313" key="5">
    <source>
        <dbReference type="EMBL" id="TGZ72397.1"/>
    </source>
</evidence>
<feature type="binding site" evidence="2">
    <location>
        <position position="178"/>
    </location>
    <ligand>
        <name>FAD</name>
        <dbReference type="ChEBI" id="CHEBI:57692"/>
    </ligand>
</feature>
<dbReference type="SUPFAM" id="SSF54373">
    <property type="entry name" value="FAD-linked reductases, C-terminal domain"/>
    <property type="match status" value="1"/>
</dbReference>
<dbReference type="Pfam" id="PF05199">
    <property type="entry name" value="GMC_oxred_C"/>
    <property type="match status" value="1"/>
</dbReference>